<reference evidence="4 5" key="1">
    <citation type="journal article" date="2019" name="Int. J. Syst. Evol. Microbiol.">
        <title>The Global Catalogue of Microorganisms (GCM) 10K type strain sequencing project: providing services to taxonomists for standard genome sequencing and annotation.</title>
        <authorList>
            <consortium name="The Broad Institute Genomics Platform"/>
            <consortium name="The Broad Institute Genome Sequencing Center for Infectious Disease"/>
            <person name="Wu L."/>
            <person name="Ma J."/>
        </authorList>
    </citation>
    <scope>NUCLEOTIDE SEQUENCE [LARGE SCALE GENOMIC DNA]</scope>
    <source>
        <strain evidence="4 5">JCM 9731</strain>
    </source>
</reference>
<gene>
    <name evidence="4" type="ORF">GCM10008967_36690</name>
</gene>
<dbReference type="InterPro" id="IPR000086">
    <property type="entry name" value="NUDIX_hydrolase_dom"/>
</dbReference>
<dbReference type="Gene3D" id="3.90.79.10">
    <property type="entry name" value="Nucleoside Triphosphate Pyrophosphohydrolase"/>
    <property type="match status" value="1"/>
</dbReference>
<dbReference type="PANTHER" id="PTHR43046:SF2">
    <property type="entry name" value="8-OXO-DGTP DIPHOSPHATASE-RELATED"/>
    <property type="match status" value="1"/>
</dbReference>
<protein>
    <recommendedName>
        <fullName evidence="3">Nudix hydrolase domain-containing protein</fullName>
    </recommendedName>
</protein>
<keyword evidence="5" id="KW-1185">Reference proteome</keyword>
<name>A0ABN0WNR2_9BACI</name>
<keyword evidence="2" id="KW-0378">Hydrolase</keyword>
<proteinExistence type="predicted"/>
<feature type="domain" description="Nudix hydrolase" evidence="3">
    <location>
        <begin position="2"/>
        <end position="87"/>
    </location>
</feature>
<evidence type="ECO:0000256" key="2">
    <source>
        <dbReference type="ARBA" id="ARBA00022801"/>
    </source>
</evidence>
<dbReference type="PANTHER" id="PTHR43046">
    <property type="entry name" value="GDP-MANNOSE MANNOSYL HYDROLASE"/>
    <property type="match status" value="1"/>
</dbReference>
<comment type="caution">
    <text evidence="4">The sequence shown here is derived from an EMBL/GenBank/DDBJ whole genome shotgun (WGS) entry which is preliminary data.</text>
</comment>
<dbReference type="SUPFAM" id="SSF55811">
    <property type="entry name" value="Nudix"/>
    <property type="match status" value="1"/>
</dbReference>
<accession>A0ABN0WNR2</accession>
<comment type="cofactor">
    <cofactor evidence="1">
        <name>Mg(2+)</name>
        <dbReference type="ChEBI" id="CHEBI:18420"/>
    </cofactor>
</comment>
<dbReference type="EMBL" id="BAAADJ010000061">
    <property type="protein sequence ID" value="GAA0342897.1"/>
    <property type="molecule type" value="Genomic_DNA"/>
</dbReference>
<evidence type="ECO:0000259" key="3">
    <source>
        <dbReference type="Pfam" id="PF00293"/>
    </source>
</evidence>
<organism evidence="4 5">
    <name type="scientific">Bacillus carboniphilus</name>
    <dbReference type="NCBI Taxonomy" id="86663"/>
    <lineage>
        <taxon>Bacteria</taxon>
        <taxon>Bacillati</taxon>
        <taxon>Bacillota</taxon>
        <taxon>Bacilli</taxon>
        <taxon>Bacillales</taxon>
        <taxon>Bacillaceae</taxon>
        <taxon>Bacillus</taxon>
    </lineage>
</organism>
<dbReference type="InterPro" id="IPR015797">
    <property type="entry name" value="NUDIX_hydrolase-like_dom_sf"/>
</dbReference>
<sequence>MGESFEDCCKREILEETGYQVEVLEEFYIKNREYQELGITAEVHYFIVKAVGGDMKIQDPDMLIYEIAWKSIDDIDELLLTYPEDLSMFQDMAKRSG</sequence>
<evidence type="ECO:0000256" key="1">
    <source>
        <dbReference type="ARBA" id="ARBA00001946"/>
    </source>
</evidence>
<evidence type="ECO:0000313" key="5">
    <source>
        <dbReference type="Proteomes" id="UP001500782"/>
    </source>
</evidence>
<evidence type="ECO:0000313" key="4">
    <source>
        <dbReference type="EMBL" id="GAA0342897.1"/>
    </source>
</evidence>
<dbReference type="Pfam" id="PF00293">
    <property type="entry name" value="NUDIX"/>
    <property type="match status" value="1"/>
</dbReference>
<dbReference type="Proteomes" id="UP001500782">
    <property type="component" value="Unassembled WGS sequence"/>
</dbReference>